<gene>
    <name evidence="3" type="ORF">V2H45_04140</name>
</gene>
<dbReference type="RefSeq" id="WP_330482358.1">
    <property type="nucleotide sequence ID" value="NZ_JAZBJZ010000009.1"/>
</dbReference>
<feature type="transmembrane region" description="Helical" evidence="1">
    <location>
        <begin position="234"/>
        <end position="254"/>
    </location>
</feature>
<evidence type="ECO:0000256" key="1">
    <source>
        <dbReference type="SAM" id="Phobius"/>
    </source>
</evidence>
<dbReference type="PANTHER" id="PTHR43592:SF15">
    <property type="entry name" value="CAAX AMINO TERMINAL PROTEASE FAMILY PROTEIN"/>
    <property type="match status" value="1"/>
</dbReference>
<sequence>MTAKRIVLSILSLLAIAAIGLSLMSSWSNPQEQTRLDLLQTDLILQATEWQGDAADNAAIRQLLFDGEPKKVYKQALESYQEARASNVRLIAELSQEHDDTLAEPSALQKKRSRKQNLVNELDVHIGLLKVQTGDVSGAIATWQSVTKNEANQRTSMGITAEILQGLWSSPIMLLPNAEGQVRRSLSGWYRHIALEQLYRAQQRLDLIPTLQKQQQLEATSAVNRLLIANAVPLLGGILGILLWIFLGVQWLFFRSSSPFYKRTEAANQESSSESESLRSRAQTWTVPWGGETVWEVMVLWFTSFIVVSQLILPLVFSAFRIGSSSGSSSYTYKALLVLLPYIFSMLPILAILQICLQGFRPLPSHWFRFNLFSWRSLVWGVGGYLAAVPLVVIVSALSEQLLQGQGGGNPLLPILVESQDNLAKLILWSTLAIAAPFFEELLFRGFLLPSLTKFMSYGSAIALSAFCFALAHLNLADLIPLTVLGMVLGFIYVRSNNLFAPMLVHCLWNSGSFVALLALGGN</sequence>
<feature type="transmembrane region" description="Helical" evidence="1">
    <location>
        <begin position="499"/>
        <end position="520"/>
    </location>
</feature>
<feature type="domain" description="CAAX prenyl protease 2/Lysostaphin resistance protein A-like" evidence="2">
    <location>
        <begin position="425"/>
        <end position="511"/>
    </location>
</feature>
<protein>
    <submittedName>
        <fullName evidence="3">Type II CAAX endopeptidase family protein</fullName>
    </submittedName>
</protein>
<feature type="transmembrane region" description="Helical" evidence="1">
    <location>
        <begin position="460"/>
        <end position="493"/>
    </location>
</feature>
<accession>A0AAW9PWG2</accession>
<dbReference type="GO" id="GO:0080120">
    <property type="term" value="P:CAAX-box protein maturation"/>
    <property type="evidence" value="ECO:0007669"/>
    <property type="project" value="UniProtKB-ARBA"/>
</dbReference>
<name>A0AAW9PWG2_9CYAN</name>
<dbReference type="InterPro" id="IPR003675">
    <property type="entry name" value="Rce1/LyrA-like_dom"/>
</dbReference>
<feature type="transmembrane region" description="Helical" evidence="1">
    <location>
        <begin position="335"/>
        <end position="357"/>
    </location>
</feature>
<evidence type="ECO:0000313" key="4">
    <source>
        <dbReference type="Proteomes" id="UP001333818"/>
    </source>
</evidence>
<organism evidence="3 4">
    <name type="scientific">Tumidithrix elongata BACA0141</name>
    <dbReference type="NCBI Taxonomy" id="2716417"/>
    <lineage>
        <taxon>Bacteria</taxon>
        <taxon>Bacillati</taxon>
        <taxon>Cyanobacteriota</taxon>
        <taxon>Cyanophyceae</taxon>
        <taxon>Pseudanabaenales</taxon>
        <taxon>Pseudanabaenaceae</taxon>
        <taxon>Tumidithrix</taxon>
        <taxon>Tumidithrix elongata</taxon>
    </lineage>
</organism>
<evidence type="ECO:0000313" key="3">
    <source>
        <dbReference type="EMBL" id="MEE3715934.1"/>
    </source>
</evidence>
<dbReference type="GO" id="GO:0004175">
    <property type="term" value="F:endopeptidase activity"/>
    <property type="evidence" value="ECO:0007669"/>
    <property type="project" value="UniProtKB-ARBA"/>
</dbReference>
<dbReference type="EMBL" id="JAZBJZ010000009">
    <property type="protein sequence ID" value="MEE3715934.1"/>
    <property type="molecule type" value="Genomic_DNA"/>
</dbReference>
<dbReference type="Proteomes" id="UP001333818">
    <property type="component" value="Unassembled WGS sequence"/>
</dbReference>
<feature type="transmembrane region" description="Helical" evidence="1">
    <location>
        <begin position="378"/>
        <end position="398"/>
    </location>
</feature>
<keyword evidence="4" id="KW-1185">Reference proteome</keyword>
<keyword evidence="1" id="KW-1133">Transmembrane helix</keyword>
<dbReference type="AlphaFoldDB" id="A0AAW9PWG2"/>
<dbReference type="Pfam" id="PF02517">
    <property type="entry name" value="Rce1-like"/>
    <property type="match status" value="1"/>
</dbReference>
<proteinExistence type="predicted"/>
<keyword evidence="1" id="KW-0812">Transmembrane</keyword>
<feature type="transmembrane region" description="Helical" evidence="1">
    <location>
        <begin position="299"/>
        <end position="323"/>
    </location>
</feature>
<keyword evidence="1" id="KW-0472">Membrane</keyword>
<evidence type="ECO:0000259" key="2">
    <source>
        <dbReference type="Pfam" id="PF02517"/>
    </source>
</evidence>
<comment type="caution">
    <text evidence="3">The sequence shown here is derived from an EMBL/GenBank/DDBJ whole genome shotgun (WGS) entry which is preliminary data.</text>
</comment>
<feature type="transmembrane region" description="Helical" evidence="1">
    <location>
        <begin position="426"/>
        <end position="448"/>
    </location>
</feature>
<reference evidence="3" key="1">
    <citation type="submission" date="2024-01" db="EMBL/GenBank/DDBJ databases">
        <title>Bank of Algae and Cyanobacteria of the Azores (BACA) strain genomes.</title>
        <authorList>
            <person name="Luz R."/>
            <person name="Cordeiro R."/>
            <person name="Fonseca A."/>
            <person name="Goncalves V."/>
        </authorList>
    </citation>
    <scope>NUCLEOTIDE SEQUENCE</scope>
    <source>
        <strain evidence="3">BACA0141</strain>
    </source>
</reference>
<dbReference type="PANTHER" id="PTHR43592">
    <property type="entry name" value="CAAX AMINO TERMINAL PROTEASE"/>
    <property type="match status" value="1"/>
</dbReference>